<dbReference type="EMBL" id="GDJX01019991">
    <property type="protein sequence ID" value="JAT47945.1"/>
    <property type="molecule type" value="Transcribed_RNA"/>
</dbReference>
<gene>
    <name evidence="2" type="ORF">g.16640</name>
</gene>
<feature type="non-terminal residue" evidence="2">
    <location>
        <position position="1"/>
    </location>
</feature>
<evidence type="ECO:0000313" key="2">
    <source>
        <dbReference type="EMBL" id="JAT47945.1"/>
    </source>
</evidence>
<proteinExistence type="predicted"/>
<organism evidence="2">
    <name type="scientific">Anthurium amnicola</name>
    <dbReference type="NCBI Taxonomy" id="1678845"/>
    <lineage>
        <taxon>Eukaryota</taxon>
        <taxon>Viridiplantae</taxon>
        <taxon>Streptophyta</taxon>
        <taxon>Embryophyta</taxon>
        <taxon>Tracheophyta</taxon>
        <taxon>Spermatophyta</taxon>
        <taxon>Magnoliopsida</taxon>
        <taxon>Liliopsida</taxon>
        <taxon>Araceae</taxon>
        <taxon>Pothoideae</taxon>
        <taxon>Potheae</taxon>
        <taxon>Anthurium</taxon>
    </lineage>
</organism>
<evidence type="ECO:0000256" key="1">
    <source>
        <dbReference type="SAM" id="MobiDB-lite"/>
    </source>
</evidence>
<protein>
    <submittedName>
        <fullName evidence="2">Uncharacterized protein</fullName>
    </submittedName>
</protein>
<feature type="region of interest" description="Disordered" evidence="1">
    <location>
        <begin position="20"/>
        <end position="44"/>
    </location>
</feature>
<accession>A0A1D1XZY8</accession>
<name>A0A1D1XZY8_9ARAE</name>
<sequence>AESGGVQGVAFQQLGGVGQLQQATRGDLRRAVHPQARAPASESVEQEIFVAGGCRLLEEEEEEEQENPPPHHDHKILDHRLAKAPVSSLCSSSIDLPASLKLRQKKSKPTHVHTYALYVSRQHLIVEARGTVDEPISIR</sequence>
<reference evidence="2" key="1">
    <citation type="submission" date="2015-07" db="EMBL/GenBank/DDBJ databases">
        <title>Transcriptome Assembly of Anthurium amnicola.</title>
        <authorList>
            <person name="Suzuki J."/>
        </authorList>
    </citation>
    <scope>NUCLEOTIDE SEQUENCE</scope>
</reference>
<dbReference type="AlphaFoldDB" id="A0A1D1XZY8"/>